<organism evidence="2 3">
    <name type="scientific">Massilia agilis</name>
    <dbReference type="NCBI Taxonomy" id="1811226"/>
    <lineage>
        <taxon>Bacteria</taxon>
        <taxon>Pseudomonadati</taxon>
        <taxon>Pseudomonadota</taxon>
        <taxon>Betaproteobacteria</taxon>
        <taxon>Burkholderiales</taxon>
        <taxon>Oxalobacteraceae</taxon>
        <taxon>Telluria group</taxon>
        <taxon>Massilia</taxon>
    </lineage>
</organism>
<dbReference type="Proteomes" id="UP001206126">
    <property type="component" value="Unassembled WGS sequence"/>
</dbReference>
<proteinExistence type="predicted"/>
<name>A0ABT2D4W6_9BURK</name>
<dbReference type="Pfam" id="PF11604">
    <property type="entry name" value="CusF_Ec"/>
    <property type="match status" value="1"/>
</dbReference>
<accession>A0ABT2D4W6</accession>
<reference evidence="2 3" key="1">
    <citation type="submission" date="2022-08" db="EMBL/GenBank/DDBJ databases">
        <title>Reclassification of Massilia species as members of the genera Telluria, Duganella, Pseudoduganella, Mokoshia gen. nov. and Zemynaea gen. nov. using orthogonal and non-orthogonal genome-based approaches.</title>
        <authorList>
            <person name="Bowman J.P."/>
        </authorList>
    </citation>
    <scope>NUCLEOTIDE SEQUENCE [LARGE SCALE GENOMIC DNA]</scope>
    <source>
        <strain evidence="2 3">JCM 31605</strain>
    </source>
</reference>
<keyword evidence="3" id="KW-1185">Reference proteome</keyword>
<feature type="compositionally biased region" description="Low complexity" evidence="1">
    <location>
        <begin position="1"/>
        <end position="24"/>
    </location>
</feature>
<dbReference type="Gene3D" id="2.40.50.320">
    <property type="entry name" value="Copper binding periplasmic protein CusF"/>
    <property type="match status" value="1"/>
</dbReference>
<dbReference type="InterPro" id="IPR042230">
    <property type="entry name" value="CusF_sf"/>
</dbReference>
<evidence type="ECO:0000313" key="2">
    <source>
        <dbReference type="EMBL" id="MCS0806310.1"/>
    </source>
</evidence>
<sequence>MQDHAQMQAQMHAQHQAAPEQAAAELSSGEVQKVDKDTGTLTIQHGPLVNLGMPGMTMVFKAKDAAMLGQVKVGDKIRFRAEQVNGAFTVSKLEPVR</sequence>
<evidence type="ECO:0000256" key="1">
    <source>
        <dbReference type="SAM" id="MobiDB-lite"/>
    </source>
</evidence>
<evidence type="ECO:0000313" key="3">
    <source>
        <dbReference type="Proteomes" id="UP001206126"/>
    </source>
</evidence>
<dbReference type="EMBL" id="JANUHB010000001">
    <property type="protein sequence ID" value="MCS0806310.1"/>
    <property type="molecule type" value="Genomic_DNA"/>
</dbReference>
<gene>
    <name evidence="2" type="ORF">NX774_00020</name>
</gene>
<comment type="caution">
    <text evidence="2">The sequence shown here is derived from an EMBL/GenBank/DDBJ whole genome shotgun (WGS) entry which is preliminary data.</text>
</comment>
<protein>
    <submittedName>
        <fullName evidence="2">Copper-binding protein</fullName>
    </submittedName>
</protein>
<feature type="region of interest" description="Disordered" evidence="1">
    <location>
        <begin position="1"/>
        <end position="34"/>
    </location>
</feature>
<dbReference type="InterPro" id="IPR021647">
    <property type="entry name" value="CusF_Ec"/>
</dbReference>